<keyword evidence="4" id="KW-0488">Methylation</keyword>
<comment type="similarity">
    <text evidence="9">Belongs to the GSP H family.</text>
</comment>
<name>S6AGK3_SULDS</name>
<keyword evidence="3" id="KW-1003">Cell membrane</keyword>
<evidence type="ECO:0000256" key="7">
    <source>
        <dbReference type="ARBA" id="ARBA00022989"/>
    </source>
</evidence>
<dbReference type="PRINTS" id="PR00885">
    <property type="entry name" value="BCTERIALGSPH"/>
</dbReference>
<dbReference type="Proteomes" id="UP000015559">
    <property type="component" value="Chromosome"/>
</dbReference>
<evidence type="ECO:0000256" key="1">
    <source>
        <dbReference type="ARBA" id="ARBA00004377"/>
    </source>
</evidence>
<evidence type="ECO:0000256" key="11">
    <source>
        <dbReference type="SAM" id="Phobius"/>
    </source>
</evidence>
<dbReference type="Pfam" id="PF07963">
    <property type="entry name" value="N_methyl"/>
    <property type="match status" value="1"/>
</dbReference>
<evidence type="ECO:0000259" key="12">
    <source>
        <dbReference type="Pfam" id="PF12019"/>
    </source>
</evidence>
<keyword evidence="5" id="KW-0997">Cell inner membrane</keyword>
<evidence type="ECO:0000256" key="4">
    <source>
        <dbReference type="ARBA" id="ARBA00022481"/>
    </source>
</evidence>
<dbReference type="InterPro" id="IPR002416">
    <property type="entry name" value="T2SS_protein-GspH"/>
</dbReference>
<dbReference type="GO" id="GO:0015628">
    <property type="term" value="P:protein secretion by the type II secretion system"/>
    <property type="evidence" value="ECO:0007669"/>
    <property type="project" value="InterPro"/>
</dbReference>
<evidence type="ECO:0000256" key="5">
    <source>
        <dbReference type="ARBA" id="ARBA00022519"/>
    </source>
</evidence>
<gene>
    <name evidence="13" type="ORF">SCD_n01319</name>
</gene>
<keyword evidence="7 11" id="KW-1133">Transmembrane helix</keyword>
<dbReference type="InterPro" id="IPR012902">
    <property type="entry name" value="N_methyl_site"/>
</dbReference>
<dbReference type="NCBIfam" id="TIGR02532">
    <property type="entry name" value="IV_pilin_GFxxxE"/>
    <property type="match status" value="1"/>
</dbReference>
<dbReference type="AlphaFoldDB" id="S6AGK3"/>
<dbReference type="eggNOG" id="COG2165">
    <property type="taxonomic scope" value="Bacteria"/>
</dbReference>
<accession>S6AGK3</accession>
<evidence type="ECO:0000256" key="9">
    <source>
        <dbReference type="ARBA" id="ARBA00025772"/>
    </source>
</evidence>
<dbReference type="SUPFAM" id="SSF54523">
    <property type="entry name" value="Pili subunits"/>
    <property type="match status" value="1"/>
</dbReference>
<reference evidence="13 14" key="1">
    <citation type="journal article" date="2012" name="Appl. Environ. Microbiol.">
        <title>Draft genome sequence of a psychrotolerant sulfur-oxidizing bacterium, Sulfuricella denitrificans skB26, and proteomic insights into cold adaptation.</title>
        <authorList>
            <person name="Watanabe T."/>
            <person name="Kojima H."/>
            <person name="Fukui M."/>
        </authorList>
    </citation>
    <scope>NUCLEOTIDE SEQUENCE [LARGE SCALE GENOMIC DNA]</scope>
    <source>
        <strain evidence="14">skB26</strain>
    </source>
</reference>
<protein>
    <recommendedName>
        <fullName evidence="2">Type II secretion system protein H</fullName>
    </recommendedName>
    <alternativeName>
        <fullName evidence="10">General secretion pathway protein H</fullName>
    </alternativeName>
</protein>
<evidence type="ECO:0000256" key="10">
    <source>
        <dbReference type="ARBA" id="ARBA00030775"/>
    </source>
</evidence>
<organism evidence="13 14">
    <name type="scientific">Sulfuricella denitrificans (strain DSM 22764 / NBRC 105220 / skB26)</name>
    <dbReference type="NCBI Taxonomy" id="1163617"/>
    <lineage>
        <taxon>Bacteria</taxon>
        <taxon>Pseudomonadati</taxon>
        <taxon>Pseudomonadota</taxon>
        <taxon>Betaproteobacteria</taxon>
        <taxon>Nitrosomonadales</taxon>
        <taxon>Sulfuricellaceae</taxon>
        <taxon>Sulfuricella</taxon>
    </lineage>
</organism>
<sequence length="156" mass="17246">MRQAGFTLVEILVVLVIIGITVAMISINLVPDDKRVLTTEAQKLALLFEQARDEAIISGKEIAWSVEGDKTRFWRKDDKGKWATVSGDDLFRDRDLATGVTLAELQINSVKAAMNERLIFSPGGMNMPFKLDLVLNTSRVSIAGDNLGKLVLKNDE</sequence>
<keyword evidence="8 11" id="KW-0472">Membrane</keyword>
<dbReference type="PROSITE" id="PS00409">
    <property type="entry name" value="PROKAR_NTER_METHYL"/>
    <property type="match status" value="1"/>
</dbReference>
<proteinExistence type="inferred from homology"/>
<evidence type="ECO:0000256" key="2">
    <source>
        <dbReference type="ARBA" id="ARBA00021549"/>
    </source>
</evidence>
<dbReference type="EMBL" id="AP013066">
    <property type="protein sequence ID" value="BAN35146.1"/>
    <property type="molecule type" value="Genomic_DNA"/>
</dbReference>
<evidence type="ECO:0000256" key="6">
    <source>
        <dbReference type="ARBA" id="ARBA00022692"/>
    </source>
</evidence>
<dbReference type="KEGG" id="sdr:SCD_n01319"/>
<dbReference type="InterPro" id="IPR022346">
    <property type="entry name" value="T2SS_GspH"/>
</dbReference>
<evidence type="ECO:0000313" key="13">
    <source>
        <dbReference type="EMBL" id="BAN35146.1"/>
    </source>
</evidence>
<evidence type="ECO:0000313" key="14">
    <source>
        <dbReference type="Proteomes" id="UP000015559"/>
    </source>
</evidence>
<dbReference type="GO" id="GO:0015627">
    <property type="term" value="C:type II protein secretion system complex"/>
    <property type="evidence" value="ECO:0007669"/>
    <property type="project" value="InterPro"/>
</dbReference>
<keyword evidence="14" id="KW-1185">Reference proteome</keyword>
<dbReference type="InterPro" id="IPR045584">
    <property type="entry name" value="Pilin-like"/>
</dbReference>
<dbReference type="Pfam" id="PF12019">
    <property type="entry name" value="GspH"/>
    <property type="match status" value="1"/>
</dbReference>
<evidence type="ECO:0000256" key="3">
    <source>
        <dbReference type="ARBA" id="ARBA00022475"/>
    </source>
</evidence>
<dbReference type="Gene3D" id="3.55.40.10">
    <property type="entry name" value="minor pseudopilin epsh domain"/>
    <property type="match status" value="1"/>
</dbReference>
<dbReference type="HOGENOM" id="CLU_113215_1_1_4"/>
<evidence type="ECO:0000256" key="8">
    <source>
        <dbReference type="ARBA" id="ARBA00023136"/>
    </source>
</evidence>
<dbReference type="STRING" id="1163617.SCD_n01319"/>
<feature type="transmembrane region" description="Helical" evidence="11">
    <location>
        <begin position="6"/>
        <end position="30"/>
    </location>
</feature>
<keyword evidence="6 11" id="KW-0812">Transmembrane</keyword>
<dbReference type="GO" id="GO:0005886">
    <property type="term" value="C:plasma membrane"/>
    <property type="evidence" value="ECO:0007669"/>
    <property type="project" value="UniProtKB-SubCell"/>
</dbReference>
<comment type="subcellular location">
    <subcellularLocation>
        <location evidence="1">Cell inner membrane</location>
        <topology evidence="1">Single-pass membrane protein</topology>
    </subcellularLocation>
</comment>
<feature type="domain" description="General secretion pathway GspH" evidence="12">
    <location>
        <begin position="40"/>
        <end position="143"/>
    </location>
</feature>